<dbReference type="SUPFAM" id="SSF48425">
    <property type="entry name" value="Sec7 domain"/>
    <property type="match status" value="1"/>
</dbReference>
<feature type="compositionally biased region" description="Basic and acidic residues" evidence="1">
    <location>
        <begin position="1325"/>
        <end position="1334"/>
    </location>
</feature>
<dbReference type="InterPro" id="IPR035999">
    <property type="entry name" value="Sec7_dom_sf"/>
</dbReference>
<dbReference type="Gene3D" id="2.30.29.30">
    <property type="entry name" value="Pleckstrin-homology domain (PH domain)/Phosphotyrosine-binding domain (PTB)"/>
    <property type="match status" value="1"/>
</dbReference>
<feature type="compositionally biased region" description="Polar residues" evidence="1">
    <location>
        <begin position="1315"/>
        <end position="1324"/>
    </location>
</feature>
<evidence type="ECO:0008006" key="6">
    <source>
        <dbReference type="Google" id="ProtNLM"/>
    </source>
</evidence>
<feature type="region of interest" description="Disordered" evidence="1">
    <location>
        <begin position="1"/>
        <end position="29"/>
    </location>
</feature>
<feature type="region of interest" description="Disordered" evidence="1">
    <location>
        <begin position="1315"/>
        <end position="1334"/>
    </location>
</feature>
<dbReference type="GO" id="GO:0032012">
    <property type="term" value="P:regulation of ARF protein signal transduction"/>
    <property type="evidence" value="ECO:0007669"/>
    <property type="project" value="InterPro"/>
</dbReference>
<feature type="compositionally biased region" description="Low complexity" evidence="1">
    <location>
        <begin position="289"/>
        <end position="329"/>
    </location>
</feature>
<feature type="compositionally biased region" description="Basic and acidic residues" evidence="1">
    <location>
        <begin position="105"/>
        <end position="115"/>
    </location>
</feature>
<dbReference type="SMART" id="SM00233">
    <property type="entry name" value="PH"/>
    <property type="match status" value="1"/>
</dbReference>
<feature type="domain" description="PH" evidence="2">
    <location>
        <begin position="1166"/>
        <end position="1291"/>
    </location>
</feature>
<dbReference type="InterPro" id="IPR041681">
    <property type="entry name" value="PH_9"/>
</dbReference>
<dbReference type="InterPro" id="IPR011993">
    <property type="entry name" value="PH-like_dom_sf"/>
</dbReference>
<feature type="compositionally biased region" description="Polar residues" evidence="1">
    <location>
        <begin position="1524"/>
        <end position="1533"/>
    </location>
</feature>
<protein>
    <recommendedName>
        <fullName evidence="6">SEC7 domain-containing protein</fullName>
    </recommendedName>
</protein>
<evidence type="ECO:0000313" key="4">
    <source>
        <dbReference type="EMBL" id="BEI88238.1"/>
    </source>
</evidence>
<feature type="compositionally biased region" description="Basic and acidic residues" evidence="1">
    <location>
        <begin position="756"/>
        <end position="765"/>
    </location>
</feature>
<feature type="compositionally biased region" description="Low complexity" evidence="1">
    <location>
        <begin position="9"/>
        <end position="22"/>
    </location>
</feature>
<dbReference type="RefSeq" id="XP_060453504.1">
    <property type="nucleotide sequence ID" value="XM_060604271.1"/>
</dbReference>
<name>A0AA48L289_9TREE</name>
<evidence type="ECO:0000313" key="5">
    <source>
        <dbReference type="Proteomes" id="UP001233271"/>
    </source>
</evidence>
<feature type="compositionally biased region" description="Pro residues" evidence="1">
    <location>
        <begin position="473"/>
        <end position="482"/>
    </location>
</feature>
<feature type="compositionally biased region" description="Basic and acidic residues" evidence="1">
    <location>
        <begin position="720"/>
        <end position="731"/>
    </location>
</feature>
<feature type="compositionally biased region" description="Low complexity" evidence="1">
    <location>
        <begin position="499"/>
        <end position="508"/>
    </location>
</feature>
<reference evidence="4" key="1">
    <citation type="journal article" date="2023" name="BMC Genomics">
        <title>Chromosome-level genome assemblies of Cutaneotrichosporon spp. (Trichosporonales, Basidiomycota) reveal imbalanced evolution between nucleotide sequences and chromosome synteny.</title>
        <authorList>
            <person name="Kobayashi Y."/>
            <person name="Kayamori A."/>
            <person name="Aoki K."/>
            <person name="Shiwa Y."/>
            <person name="Matsutani M."/>
            <person name="Fujita N."/>
            <person name="Sugita T."/>
            <person name="Iwasaki W."/>
            <person name="Tanaka N."/>
            <person name="Takashima M."/>
        </authorList>
    </citation>
    <scope>NUCLEOTIDE SEQUENCE</scope>
    <source>
        <strain evidence="4">HIS019</strain>
    </source>
</reference>
<keyword evidence="5" id="KW-1185">Reference proteome</keyword>
<feature type="region of interest" description="Disordered" evidence="1">
    <location>
        <begin position="247"/>
        <end position="537"/>
    </location>
</feature>
<dbReference type="GO" id="GO:0005085">
    <property type="term" value="F:guanyl-nucleotide exchange factor activity"/>
    <property type="evidence" value="ECO:0007669"/>
    <property type="project" value="InterPro"/>
</dbReference>
<dbReference type="PROSITE" id="PS50003">
    <property type="entry name" value="PH_DOMAIN"/>
    <property type="match status" value="1"/>
</dbReference>
<proteinExistence type="predicted"/>
<dbReference type="Gene3D" id="1.10.1000.11">
    <property type="entry name" value="Arf Nucleotide-binding Site Opener,domain 2"/>
    <property type="match status" value="1"/>
</dbReference>
<feature type="region of interest" description="Disordered" evidence="1">
    <location>
        <begin position="1505"/>
        <end position="1533"/>
    </location>
</feature>
<sequence length="1533" mass="164490">MKGNQSKASVPPSSSPHTTSPVFAATAPVRRTHEDFEKALLHPDDVLYLSSTSSLHSEIEEDDDGDGDGDDELDDDDLRQRTTDVVDKPLGPLDDDSPNTLRQAGDIEHELDPLEHIPTAADLPSPNLTPPVESGRTDLQPRSPTPTPVLSRAHSVSDAVSRPSKRQSLETDTAPSAFKGINKGLYRSMSGSAGHPAAYARRESLSSTISGGSSASAQARAARMAARKNSTQQLSLGLDAEIKAEEAAAMPKRRSIFRTSGTASTPDLSTLLRGKRSHAKQQQNITRQTSGSSTKYSSTPTTSTSSSAIASHLGSALTGSTSSLGQTNSRRQVNQSLQQPQRGSTQEWDRQSTHSTMTAHHYGDRERGMPSISEGQPGVEPLGRHASVDEGSKIKRSKGKGMFGRMFGSSSSGKEHHGPLTSGSQLSLSGRSQVDVASPQSSSSPQLASSPRFPGNAQYNLEPPPSNGNVDRPPIPPRPAVPIVPKAALPDGDVHPSEAANLAARASADTSRPVLVTRVSQQSAVPEQREAEAAAPTVPAKVELVAPSPTRTASIASTVSVHEQPLAQVQVLRPPENPVYEPAPVPSRASSRKVTADGNSPRAPGRAASSFSDDVTGLLDRIGHTEAAALGMAITHEPESSEHLQVSPDRSASVGTAAGARYRAYAVERSPSLGHVQRSPAGIDDSQVPEPLPLPSMERSASPSAHTASPAVVAETIEPEAARDDSSETDAHTAPAPAPGLRVPSPRTSVAGPEVPPKRPDRQSTWEKQNAASASNTRLDTDSLAVEVASSAGQSSTNLNDIADIADEDKGRQLAMEFLAGDALHVPPDKVAMFLGGPRVVNKTALRYYMQHFDMRGLKLDLAFRDLCAKLHLKAESQEIDRIIEGFSARFYDCNPNTVYGTPGVVHTVTGAMLMLNTDLHIADIQKHMSRADFVRNSMRAIQESMPDRESTPDLVNDSGSLRNIDSLSASHSATSVRLRNAAGTPRNTSGNLISPASELTSTSTQDLRSRGASSTTVNSFTYTKAWEIEAENALKEIYSNVRNERILLPIAAIGDPNNNSASTLGGLRVGPRGGINALMRPNSKNTPYNAMFSSQGDGSLSPTPSYANSIGDLALQASNPIGFAGNLSHTVIREQEDEVHSIRSGETTSTVEELNDDELALLGAPWAKEGLLQRKIQVEAHGRKPQKKDWKQYFVVIQKGDLSMFVFGSGGSSSMGGGTVGGGNWMSSANRHGEYSLMHAMAMALPKPGYSTSRPHCFTVTFPNGEISVFQAGTEELVLEWVATCNYWAARKSRQPLVGGVSNMEYGWTRALNQLDDNGQPHESQPREHREPHKMGLGARARLGAISRVRGASSSGNDRVQLEKIHINEWKPPPHATMPSTLDEEAQLESLCAYVQGLKEELDQHKTIEEPMSRLYTPGSKNAVRARENWTAKSRYTHSEIFKYETYVEALRNAINHRVQRQGERKVERSLIRSAPSIRREVPSRKLTAGGGASQIGMVPAAQLEHEPEGDAYVRRSADQGRQIPTTQAQAM</sequence>
<feature type="compositionally biased region" description="Low complexity" evidence="1">
    <location>
        <begin position="403"/>
        <end position="412"/>
    </location>
</feature>
<feature type="compositionally biased region" description="Polar residues" evidence="1">
    <location>
        <begin position="257"/>
        <end position="268"/>
    </location>
</feature>
<feature type="region of interest" description="Disordered" evidence="1">
    <location>
        <begin position="573"/>
        <end position="611"/>
    </location>
</feature>
<feature type="compositionally biased region" description="Low complexity" evidence="1">
    <location>
        <begin position="422"/>
        <end position="451"/>
    </location>
</feature>
<evidence type="ECO:0000259" key="2">
    <source>
        <dbReference type="PROSITE" id="PS50003"/>
    </source>
</evidence>
<feature type="compositionally biased region" description="Acidic residues" evidence="1">
    <location>
        <begin position="59"/>
        <end position="77"/>
    </location>
</feature>
<dbReference type="InterPro" id="IPR023394">
    <property type="entry name" value="Sec7_C_sf"/>
</dbReference>
<feature type="region of interest" description="Disordered" evidence="1">
    <location>
        <begin position="975"/>
        <end position="1011"/>
    </location>
</feature>
<feature type="domain" description="SEC7" evidence="3">
    <location>
        <begin position="805"/>
        <end position="958"/>
    </location>
</feature>
<feature type="region of interest" description="Disordered" evidence="1">
    <location>
        <begin position="671"/>
        <end position="779"/>
    </location>
</feature>
<evidence type="ECO:0000256" key="1">
    <source>
        <dbReference type="SAM" id="MobiDB-lite"/>
    </source>
</evidence>
<evidence type="ECO:0000259" key="3">
    <source>
        <dbReference type="PROSITE" id="PS50190"/>
    </source>
</evidence>
<accession>A0AA48L289</accession>
<organism evidence="4 5">
    <name type="scientific">Cutaneotrichosporon cavernicola</name>
    <dbReference type="NCBI Taxonomy" id="279322"/>
    <lineage>
        <taxon>Eukaryota</taxon>
        <taxon>Fungi</taxon>
        <taxon>Dikarya</taxon>
        <taxon>Basidiomycota</taxon>
        <taxon>Agaricomycotina</taxon>
        <taxon>Tremellomycetes</taxon>
        <taxon>Trichosporonales</taxon>
        <taxon>Trichosporonaceae</taxon>
        <taxon>Cutaneotrichosporon</taxon>
    </lineage>
</organism>
<feature type="compositionally biased region" description="Basic and acidic residues" evidence="1">
    <location>
        <begin position="78"/>
        <end position="87"/>
    </location>
</feature>
<feature type="compositionally biased region" description="Polar residues" evidence="1">
    <location>
        <begin position="330"/>
        <end position="346"/>
    </location>
</feature>
<feature type="compositionally biased region" description="Polar residues" evidence="1">
    <location>
        <begin position="986"/>
        <end position="1011"/>
    </location>
</feature>
<dbReference type="Proteomes" id="UP001233271">
    <property type="component" value="Chromosome 1"/>
</dbReference>
<dbReference type="PANTHER" id="PTHR10663:SF373">
    <property type="entry name" value="PH AND SEC7 DOMAIN-CONTAINING PROTEIN C11E3.11C"/>
    <property type="match status" value="1"/>
</dbReference>
<feature type="compositionally biased region" description="Low complexity" evidence="1">
    <location>
        <begin position="700"/>
        <end position="714"/>
    </location>
</feature>
<dbReference type="EMBL" id="AP028212">
    <property type="protein sequence ID" value="BEI88238.1"/>
    <property type="molecule type" value="Genomic_DNA"/>
</dbReference>
<gene>
    <name evidence="4" type="ORF">CcaverHIS019_0109560</name>
</gene>
<dbReference type="PROSITE" id="PS50190">
    <property type="entry name" value="SEC7"/>
    <property type="match status" value="1"/>
</dbReference>
<dbReference type="Pfam" id="PF15410">
    <property type="entry name" value="PH_9"/>
    <property type="match status" value="1"/>
</dbReference>
<dbReference type="InterPro" id="IPR000904">
    <property type="entry name" value="Sec7_dom"/>
</dbReference>
<feature type="compositionally biased region" description="Basic and acidic residues" evidence="1">
    <location>
        <begin position="1505"/>
        <end position="1520"/>
    </location>
</feature>
<dbReference type="PANTHER" id="PTHR10663">
    <property type="entry name" value="GUANYL-NUCLEOTIDE EXCHANGE FACTOR"/>
    <property type="match status" value="1"/>
</dbReference>
<dbReference type="GeneID" id="85492109"/>
<dbReference type="Pfam" id="PF01369">
    <property type="entry name" value="Sec7"/>
    <property type="match status" value="1"/>
</dbReference>
<dbReference type="KEGG" id="ccac:CcaHIS019_0109560"/>
<feature type="compositionally biased region" description="Basic and acidic residues" evidence="1">
    <location>
        <begin position="382"/>
        <end position="393"/>
    </location>
</feature>
<feature type="compositionally biased region" description="Polar residues" evidence="1">
    <location>
        <begin position="766"/>
        <end position="778"/>
    </location>
</feature>
<feature type="region of interest" description="Disordered" evidence="1">
    <location>
        <begin position="52"/>
        <end position="212"/>
    </location>
</feature>
<dbReference type="InterPro" id="IPR001849">
    <property type="entry name" value="PH_domain"/>
</dbReference>
<dbReference type="SMART" id="SM00222">
    <property type="entry name" value="Sec7"/>
    <property type="match status" value="1"/>
</dbReference>
<feature type="compositionally biased region" description="Pro residues" evidence="1">
    <location>
        <begin position="575"/>
        <end position="585"/>
    </location>
</feature>
<dbReference type="SUPFAM" id="SSF50729">
    <property type="entry name" value="PH domain-like"/>
    <property type="match status" value="1"/>
</dbReference>